<feature type="signal peptide" evidence="2">
    <location>
        <begin position="1"/>
        <end position="21"/>
    </location>
</feature>
<gene>
    <name evidence="3" type="ORF">RHS01_04585</name>
</gene>
<evidence type="ECO:0000256" key="1">
    <source>
        <dbReference type="SAM" id="MobiDB-lite"/>
    </source>
</evidence>
<evidence type="ECO:0000256" key="2">
    <source>
        <dbReference type="SAM" id="SignalP"/>
    </source>
</evidence>
<dbReference type="AlphaFoldDB" id="A0A8H7M2R2"/>
<organism evidence="3 4">
    <name type="scientific">Rhizoctonia solani</name>
    <dbReference type="NCBI Taxonomy" id="456999"/>
    <lineage>
        <taxon>Eukaryota</taxon>
        <taxon>Fungi</taxon>
        <taxon>Dikarya</taxon>
        <taxon>Basidiomycota</taxon>
        <taxon>Agaricomycotina</taxon>
        <taxon>Agaricomycetes</taxon>
        <taxon>Cantharellales</taxon>
        <taxon>Ceratobasidiaceae</taxon>
        <taxon>Rhizoctonia</taxon>
    </lineage>
</organism>
<feature type="region of interest" description="Disordered" evidence="1">
    <location>
        <begin position="28"/>
        <end position="130"/>
    </location>
</feature>
<sequence>MGDCPLAKFLGLVVVVGSGEGVNEVEDMLERERRRRRKRARRGRKKPKLLHQVPTHSVGILRTFRRRGSRAPDDNEGSVPGRAGTSSGQDNASSHPDGSSHPENTLSNPETHSHTTSSHTSTAPSGALGGHGRAYAMLIAVPRLSKLLNK</sequence>
<accession>A0A8H7M2R2</accession>
<proteinExistence type="predicted"/>
<reference evidence="3" key="1">
    <citation type="submission" date="2020-09" db="EMBL/GenBank/DDBJ databases">
        <title>Comparative genome analyses of four rice-infecting Rhizoctonia solani isolates reveal extensive enrichment of homogalacturonan modification genes.</title>
        <authorList>
            <person name="Lee D.-Y."/>
            <person name="Jeon J."/>
            <person name="Kim K.-T."/>
            <person name="Cheong K."/>
            <person name="Song H."/>
            <person name="Choi G."/>
            <person name="Ko J."/>
            <person name="Opiyo S.O."/>
            <person name="Zuo S."/>
            <person name="Madhav S."/>
            <person name="Lee Y.-H."/>
            <person name="Wang G.-L."/>
        </authorList>
    </citation>
    <scope>NUCLEOTIDE SEQUENCE</scope>
    <source>
        <strain evidence="3">AG1-IA B2</strain>
    </source>
</reference>
<evidence type="ECO:0000313" key="3">
    <source>
        <dbReference type="EMBL" id="KAF8756719.1"/>
    </source>
</evidence>
<protein>
    <submittedName>
        <fullName evidence="3">Uncharacterized protein</fullName>
    </submittedName>
</protein>
<feature type="compositionally biased region" description="Polar residues" evidence="1">
    <location>
        <begin position="84"/>
        <end position="110"/>
    </location>
</feature>
<comment type="caution">
    <text evidence="3">The sequence shown here is derived from an EMBL/GenBank/DDBJ whole genome shotgun (WGS) entry which is preliminary data.</text>
</comment>
<dbReference type="Proteomes" id="UP000614334">
    <property type="component" value="Unassembled WGS sequence"/>
</dbReference>
<evidence type="ECO:0000313" key="4">
    <source>
        <dbReference type="Proteomes" id="UP000614334"/>
    </source>
</evidence>
<dbReference type="EMBL" id="JACYCF010000006">
    <property type="protein sequence ID" value="KAF8756719.1"/>
    <property type="molecule type" value="Genomic_DNA"/>
</dbReference>
<feature type="chain" id="PRO_5034098181" evidence="2">
    <location>
        <begin position="22"/>
        <end position="150"/>
    </location>
</feature>
<keyword evidence="2" id="KW-0732">Signal</keyword>
<name>A0A8H7M2R2_9AGAM</name>
<feature type="compositionally biased region" description="Basic residues" evidence="1">
    <location>
        <begin position="33"/>
        <end position="49"/>
    </location>
</feature>